<dbReference type="Proteomes" id="UP000284605">
    <property type="component" value="Unassembled WGS sequence"/>
</dbReference>
<accession>A0A418WCX4</accession>
<name>A0A418WCX4_9PROT</name>
<dbReference type="AlphaFoldDB" id="A0A418WCX4"/>
<dbReference type="RefSeq" id="WP_119778510.1">
    <property type="nucleotide sequence ID" value="NZ_QYUK01000011.1"/>
</dbReference>
<dbReference type="EMBL" id="QYUK01000011">
    <property type="protein sequence ID" value="RJF87875.1"/>
    <property type="molecule type" value="Genomic_DNA"/>
</dbReference>
<evidence type="ECO:0000256" key="1">
    <source>
        <dbReference type="SAM" id="SignalP"/>
    </source>
</evidence>
<gene>
    <name evidence="2" type="ORF">D3874_13270</name>
</gene>
<dbReference type="InterPro" id="IPR032578">
    <property type="entry name" value="DUF4919"/>
</dbReference>
<sequence>MIRLFLLLFVLLLPSAGAQAADAATDRYKAMVAAAQKGEQPVDWQALRFAYSESAEFDLTGLITMGLRQEMFKAFSAGDWNGALAKAAIVIEKAFVNIDAHVISDISYRQLGDEAKAAAHFKIAKGLIDSIRTGDGRTPATAYTVISVDEEYSLMRILGLTAKQQALMHLDGHSYDQIDVQDEDGKQFSIYFLVDRVLEAEAKRLSPPAPQ</sequence>
<comment type="caution">
    <text evidence="2">The sequence shown here is derived from an EMBL/GenBank/DDBJ whole genome shotgun (WGS) entry which is preliminary data.</text>
</comment>
<dbReference type="Pfam" id="PF16266">
    <property type="entry name" value="DUF4919"/>
    <property type="match status" value="1"/>
</dbReference>
<keyword evidence="1" id="KW-0732">Signal</keyword>
<reference evidence="2 3" key="1">
    <citation type="submission" date="2018-09" db="EMBL/GenBank/DDBJ databases">
        <authorList>
            <person name="Zhu H."/>
        </authorList>
    </citation>
    <scope>NUCLEOTIDE SEQUENCE [LARGE SCALE GENOMIC DNA]</scope>
    <source>
        <strain evidence="2 3">K1W22B-8</strain>
    </source>
</reference>
<evidence type="ECO:0000313" key="3">
    <source>
        <dbReference type="Proteomes" id="UP000284605"/>
    </source>
</evidence>
<organism evidence="2 3">
    <name type="scientific">Oleomonas cavernae</name>
    <dbReference type="NCBI Taxonomy" id="2320859"/>
    <lineage>
        <taxon>Bacteria</taxon>
        <taxon>Pseudomonadati</taxon>
        <taxon>Pseudomonadota</taxon>
        <taxon>Alphaproteobacteria</taxon>
        <taxon>Acetobacterales</taxon>
        <taxon>Acetobacteraceae</taxon>
        <taxon>Oleomonas</taxon>
    </lineage>
</organism>
<dbReference type="OrthoDB" id="7428875at2"/>
<proteinExistence type="predicted"/>
<feature type="signal peptide" evidence="1">
    <location>
        <begin position="1"/>
        <end position="20"/>
    </location>
</feature>
<evidence type="ECO:0000313" key="2">
    <source>
        <dbReference type="EMBL" id="RJF87875.1"/>
    </source>
</evidence>
<protein>
    <submittedName>
        <fullName evidence="2">DUF4919 domain-containing protein</fullName>
    </submittedName>
</protein>
<feature type="chain" id="PRO_5019548511" evidence="1">
    <location>
        <begin position="21"/>
        <end position="211"/>
    </location>
</feature>
<keyword evidence="3" id="KW-1185">Reference proteome</keyword>